<sequence length="84" mass="9163">MKCGQVSLKGDFIDCSQVEMGVRYSDWRFCSVNDSTEVLLICLIDVTLGDRGEVISEMSSLGTLPLSAERVDGRTINAEISAQC</sequence>
<dbReference type="AlphaFoldDB" id="A0A914RZY7"/>
<evidence type="ECO:0000313" key="1">
    <source>
        <dbReference type="Proteomes" id="UP000887564"/>
    </source>
</evidence>
<reference evidence="2" key="1">
    <citation type="submission" date="2022-11" db="UniProtKB">
        <authorList>
            <consortium name="WormBaseParasite"/>
        </authorList>
    </citation>
    <scope>IDENTIFICATION</scope>
</reference>
<dbReference type="Proteomes" id="UP000887564">
    <property type="component" value="Unplaced"/>
</dbReference>
<accession>A0A914RZY7</accession>
<name>A0A914RZY7_PAREQ</name>
<protein>
    <submittedName>
        <fullName evidence="2">Uncharacterized protein</fullName>
    </submittedName>
</protein>
<proteinExistence type="predicted"/>
<dbReference type="WBParaSite" id="PEQ_0001168201-mRNA-1">
    <property type="protein sequence ID" value="PEQ_0001168201-mRNA-1"/>
    <property type="gene ID" value="PEQ_0001168201"/>
</dbReference>
<evidence type="ECO:0000313" key="2">
    <source>
        <dbReference type="WBParaSite" id="PEQ_0001168201-mRNA-1"/>
    </source>
</evidence>
<organism evidence="1 2">
    <name type="scientific">Parascaris equorum</name>
    <name type="common">Equine roundworm</name>
    <dbReference type="NCBI Taxonomy" id="6256"/>
    <lineage>
        <taxon>Eukaryota</taxon>
        <taxon>Metazoa</taxon>
        <taxon>Ecdysozoa</taxon>
        <taxon>Nematoda</taxon>
        <taxon>Chromadorea</taxon>
        <taxon>Rhabditida</taxon>
        <taxon>Spirurina</taxon>
        <taxon>Ascaridomorpha</taxon>
        <taxon>Ascaridoidea</taxon>
        <taxon>Ascarididae</taxon>
        <taxon>Parascaris</taxon>
    </lineage>
</organism>
<keyword evidence="1" id="KW-1185">Reference proteome</keyword>